<evidence type="ECO:0000259" key="2">
    <source>
        <dbReference type="Pfam" id="PF09423"/>
    </source>
</evidence>
<evidence type="ECO:0000256" key="1">
    <source>
        <dbReference type="SAM" id="SignalP"/>
    </source>
</evidence>
<dbReference type="InterPro" id="IPR018946">
    <property type="entry name" value="PhoD-like_MPP"/>
</dbReference>
<feature type="domain" description="PhoD-like phosphatase metallophosphatase" evidence="2">
    <location>
        <begin position="134"/>
        <end position="359"/>
    </location>
</feature>
<dbReference type="Pfam" id="PF09423">
    <property type="entry name" value="PhoD"/>
    <property type="match status" value="1"/>
</dbReference>
<dbReference type="InterPro" id="IPR038607">
    <property type="entry name" value="PhoD-like_sf"/>
</dbReference>
<dbReference type="Proteomes" id="UP000481153">
    <property type="component" value="Unassembled WGS sequence"/>
</dbReference>
<feature type="chain" id="PRO_5026153118" description="PhoD-like phosphatase metallophosphatase domain-containing protein" evidence="1">
    <location>
        <begin position="20"/>
        <end position="494"/>
    </location>
</feature>
<dbReference type="InterPro" id="IPR029052">
    <property type="entry name" value="Metallo-depent_PP-like"/>
</dbReference>
<dbReference type="VEuPathDB" id="FungiDB:AeMF1_019131"/>
<dbReference type="SUPFAM" id="SSF56300">
    <property type="entry name" value="Metallo-dependent phosphatases"/>
    <property type="match status" value="1"/>
</dbReference>
<dbReference type="PANTHER" id="PTHR33987:SF1">
    <property type="entry name" value="CALCINEURIN-LIKE METALLO-PHOSPHOESTERASE SUPERFAMILY PROTEIN"/>
    <property type="match status" value="1"/>
</dbReference>
<sequence length="494" mass="55439">MRRALVALFGLSASLSTEACRDVQGSPVKWTWIGALTSSSFRLRVSTAFEDPLCDPSKVSLWLYSNDKSDSPVQVQGKRRIMSPTKSVHDFQAKDLLPGAVSYEVRYDNSIVLKRSNRSIHLPGIEGTPQSFKFAFSSCADEDSDPQVFKEIERHDPLFFVHMGDLHYANIEVNDVNVFRNAYESMFESPAGQAMLAMEFPMAYMWDDHDYGPDNSDGTAPGREASLVAYREYAPHYPLADSDPLGPIQQAFTISRVRFLMTDLRSQRTPNTDPDVPTKTVLGAKQMKWFQEQLLAAAAPEIGLIVWVNTMPWIDDERKWGHFTHEQRAIVEFLRTNNLNSQVPIIIISGDAHMLAVDDGSFSPGNLTTFHAAALGRPGSTKGGPYSHGMFPGSGQFGVMDVHDDGEKICLTYSGRRFGTELLAYDTCHTVVGETYYPPPKFVRVLTRTWKKLQSRVISRWNKSQAHEIVGMALLAVLAVALTRRWLKRHEKVE</sequence>
<proteinExistence type="predicted"/>
<feature type="signal peptide" evidence="1">
    <location>
        <begin position="1"/>
        <end position="19"/>
    </location>
</feature>
<evidence type="ECO:0000313" key="3">
    <source>
        <dbReference type="EMBL" id="KAF0727790.1"/>
    </source>
</evidence>
<protein>
    <recommendedName>
        <fullName evidence="2">PhoD-like phosphatase metallophosphatase domain-containing protein</fullName>
    </recommendedName>
</protein>
<dbReference type="CDD" id="cd07389">
    <property type="entry name" value="MPP_PhoD"/>
    <property type="match status" value="1"/>
</dbReference>
<reference evidence="3 4" key="1">
    <citation type="submission" date="2019-07" db="EMBL/GenBank/DDBJ databases">
        <title>Genomics analysis of Aphanomyces spp. identifies a new class of oomycete effector associated with host adaptation.</title>
        <authorList>
            <person name="Gaulin E."/>
        </authorList>
    </citation>
    <scope>NUCLEOTIDE SEQUENCE [LARGE SCALE GENOMIC DNA]</scope>
    <source>
        <strain evidence="3 4">ATCC 201684</strain>
    </source>
</reference>
<organism evidence="3 4">
    <name type="scientific">Aphanomyces euteiches</name>
    <dbReference type="NCBI Taxonomy" id="100861"/>
    <lineage>
        <taxon>Eukaryota</taxon>
        <taxon>Sar</taxon>
        <taxon>Stramenopiles</taxon>
        <taxon>Oomycota</taxon>
        <taxon>Saprolegniomycetes</taxon>
        <taxon>Saprolegniales</taxon>
        <taxon>Verrucalvaceae</taxon>
        <taxon>Aphanomyces</taxon>
    </lineage>
</organism>
<dbReference type="EMBL" id="VJMJ01000188">
    <property type="protein sequence ID" value="KAF0727790.1"/>
    <property type="molecule type" value="Genomic_DNA"/>
</dbReference>
<dbReference type="Gene3D" id="3.60.21.70">
    <property type="entry name" value="PhoD-like phosphatase"/>
    <property type="match status" value="1"/>
</dbReference>
<comment type="caution">
    <text evidence="3">The sequence shown here is derived from an EMBL/GenBank/DDBJ whole genome shotgun (WGS) entry which is preliminary data.</text>
</comment>
<keyword evidence="1" id="KW-0732">Signal</keyword>
<dbReference type="PANTHER" id="PTHR33987">
    <property type="entry name" value="CALCINEURIN-LIKE METALLO-PHOSPHOESTERASE SUPERFAMILY PROTEIN"/>
    <property type="match status" value="1"/>
</dbReference>
<keyword evidence="4" id="KW-1185">Reference proteome</keyword>
<dbReference type="AlphaFoldDB" id="A0A6G0WKL7"/>
<name>A0A6G0WKL7_9STRA</name>
<accession>A0A6G0WKL7</accession>
<evidence type="ECO:0000313" key="4">
    <source>
        <dbReference type="Proteomes" id="UP000481153"/>
    </source>
</evidence>
<gene>
    <name evidence="3" type="ORF">Ae201684_014227</name>
</gene>